<evidence type="ECO:0000313" key="16">
    <source>
        <dbReference type="Proteomes" id="UP000634522"/>
    </source>
</evidence>
<feature type="domain" description="3-hydroxyacyl-CoA dehydrogenase C-terminal" evidence="13">
    <location>
        <begin position="631"/>
        <end position="701"/>
    </location>
</feature>
<keyword evidence="10" id="KW-0456">Lyase</keyword>
<keyword evidence="16" id="KW-1185">Reference proteome</keyword>
<dbReference type="Pfam" id="PF00378">
    <property type="entry name" value="ECH_1"/>
    <property type="match status" value="1"/>
</dbReference>
<dbReference type="Gene3D" id="1.10.1040.50">
    <property type="match status" value="1"/>
</dbReference>
<keyword evidence="9" id="KW-0413">Isomerase</keyword>
<protein>
    <submittedName>
        <fullName evidence="15">Enoyl-CoA hydratase</fullName>
    </submittedName>
</protein>
<dbReference type="Pfam" id="PF00725">
    <property type="entry name" value="3HCDH"/>
    <property type="match status" value="2"/>
</dbReference>
<dbReference type="PANTHER" id="PTHR23309">
    <property type="entry name" value="3-HYDROXYACYL-COA DEHYROGENASE"/>
    <property type="match status" value="1"/>
</dbReference>
<evidence type="ECO:0000256" key="2">
    <source>
        <dbReference type="ARBA" id="ARBA00005005"/>
    </source>
</evidence>
<keyword evidence="3" id="KW-0276">Fatty acid metabolism</keyword>
<name>A0ABX1NKS9_9RHOO</name>
<dbReference type="SUPFAM" id="SSF52096">
    <property type="entry name" value="ClpP/crotonase"/>
    <property type="match status" value="1"/>
</dbReference>
<dbReference type="CDD" id="cd06558">
    <property type="entry name" value="crotonase-like"/>
    <property type="match status" value="1"/>
</dbReference>
<dbReference type="Proteomes" id="UP000634522">
    <property type="component" value="Unassembled WGS sequence"/>
</dbReference>
<evidence type="ECO:0000256" key="11">
    <source>
        <dbReference type="ARBA" id="ARBA00023268"/>
    </source>
</evidence>
<reference evidence="15 16" key="1">
    <citation type="submission" date="2019-12" db="EMBL/GenBank/DDBJ databases">
        <title>Comparative genomics gives insights into the taxonomy of the Azoarcus-Aromatoleum group and reveals separate origins of nif in the plant-associated Azoarcus and non-plant-associated Aromatoleum sub-groups.</title>
        <authorList>
            <person name="Lafos M."/>
            <person name="Maluk M."/>
            <person name="Batista M."/>
            <person name="Junghare M."/>
            <person name="Carmona M."/>
            <person name="Faoro H."/>
            <person name="Cruz L.M."/>
            <person name="Battistoni F."/>
            <person name="De Souza E."/>
            <person name="Pedrosa F."/>
            <person name="Chen W.-M."/>
            <person name="Poole P.S."/>
            <person name="Dixon R.A."/>
            <person name="James E.K."/>
        </authorList>
    </citation>
    <scope>NUCLEOTIDE SEQUENCE [LARGE SCALE GENOMIC DNA]</scope>
    <source>
        <strain evidence="15 16">T</strain>
    </source>
</reference>
<evidence type="ECO:0000256" key="6">
    <source>
        <dbReference type="ARBA" id="ARBA00023027"/>
    </source>
</evidence>
<proteinExistence type="predicted"/>
<dbReference type="Gene3D" id="3.90.226.10">
    <property type="entry name" value="2-enoyl-CoA Hydratase, Chain A, domain 1"/>
    <property type="match status" value="1"/>
</dbReference>
<dbReference type="SUPFAM" id="SSF51735">
    <property type="entry name" value="NAD(P)-binding Rossmann-fold domains"/>
    <property type="match status" value="1"/>
</dbReference>
<comment type="pathway">
    <text evidence="2">Lipid metabolism; fatty acid beta-oxidation.</text>
</comment>
<dbReference type="Pfam" id="PF02737">
    <property type="entry name" value="3HCDH_N"/>
    <property type="match status" value="1"/>
</dbReference>
<keyword evidence="8" id="KW-0576">Peroxisome</keyword>
<accession>A0ABX1NKS9</accession>
<dbReference type="InterPro" id="IPR006108">
    <property type="entry name" value="3HC_DH_C"/>
</dbReference>
<dbReference type="InterPro" id="IPR036291">
    <property type="entry name" value="NAD(P)-bd_dom_sf"/>
</dbReference>
<evidence type="ECO:0000256" key="10">
    <source>
        <dbReference type="ARBA" id="ARBA00023239"/>
    </source>
</evidence>
<feature type="domain" description="3-hydroxyacyl-CoA dehydrogenase C-terminal" evidence="13">
    <location>
        <begin position="501"/>
        <end position="596"/>
    </location>
</feature>
<dbReference type="InterPro" id="IPR008927">
    <property type="entry name" value="6-PGluconate_DH-like_C_sf"/>
</dbReference>
<organism evidence="15 16">
    <name type="scientific">Aromatoleum toluolicum</name>
    <dbReference type="NCBI Taxonomy" id="90060"/>
    <lineage>
        <taxon>Bacteria</taxon>
        <taxon>Pseudomonadati</taxon>
        <taxon>Pseudomonadota</taxon>
        <taxon>Betaproteobacteria</taxon>
        <taxon>Rhodocyclales</taxon>
        <taxon>Rhodocyclaceae</taxon>
        <taxon>Aromatoleum</taxon>
    </lineage>
</organism>
<evidence type="ECO:0000256" key="9">
    <source>
        <dbReference type="ARBA" id="ARBA00023235"/>
    </source>
</evidence>
<dbReference type="InterPro" id="IPR006176">
    <property type="entry name" value="3-OHacyl-CoA_DH_NAD-bd"/>
</dbReference>
<evidence type="ECO:0000256" key="7">
    <source>
        <dbReference type="ARBA" id="ARBA00023098"/>
    </source>
</evidence>
<evidence type="ECO:0000313" key="15">
    <source>
        <dbReference type="EMBL" id="NMF99948.1"/>
    </source>
</evidence>
<evidence type="ECO:0000256" key="1">
    <source>
        <dbReference type="ARBA" id="ARBA00004275"/>
    </source>
</evidence>
<gene>
    <name evidence="15" type="ORF">GPA27_21470</name>
</gene>
<comment type="caution">
    <text evidence="15">The sequence shown here is derived from an EMBL/GenBank/DDBJ whole genome shotgun (WGS) entry which is preliminary data.</text>
</comment>
<keyword evidence="4" id="KW-0442">Lipid degradation</keyword>
<keyword evidence="6" id="KW-0520">NAD</keyword>
<dbReference type="EMBL" id="WTVS01000058">
    <property type="protein sequence ID" value="NMF99948.1"/>
    <property type="molecule type" value="Genomic_DNA"/>
</dbReference>
<evidence type="ECO:0000256" key="12">
    <source>
        <dbReference type="ARBA" id="ARBA00049556"/>
    </source>
</evidence>
<dbReference type="InterPro" id="IPR001753">
    <property type="entry name" value="Enoyl-CoA_hydra/iso"/>
</dbReference>
<keyword evidence="5" id="KW-0560">Oxidoreductase</keyword>
<dbReference type="Gene3D" id="3.40.50.720">
    <property type="entry name" value="NAD(P)-binding Rossmann-like Domain"/>
    <property type="match status" value="1"/>
</dbReference>
<dbReference type="SUPFAM" id="SSF48179">
    <property type="entry name" value="6-phosphogluconate dehydrogenase C-terminal domain-like"/>
    <property type="match status" value="2"/>
</dbReference>
<feature type="domain" description="3-hydroxyacyl-CoA dehydrogenase NAD binding" evidence="14">
    <location>
        <begin position="320"/>
        <end position="496"/>
    </location>
</feature>
<evidence type="ECO:0000256" key="4">
    <source>
        <dbReference type="ARBA" id="ARBA00022963"/>
    </source>
</evidence>
<dbReference type="InterPro" id="IPR029045">
    <property type="entry name" value="ClpP/crotonase-like_dom_sf"/>
</dbReference>
<keyword evidence="11" id="KW-0511">Multifunctional enzyme</keyword>
<evidence type="ECO:0000259" key="13">
    <source>
        <dbReference type="Pfam" id="PF00725"/>
    </source>
</evidence>
<evidence type="ECO:0000256" key="5">
    <source>
        <dbReference type="ARBA" id="ARBA00023002"/>
    </source>
</evidence>
<comment type="subcellular location">
    <subcellularLocation>
        <location evidence="1">Peroxisome</location>
    </subcellularLocation>
</comment>
<keyword evidence="7" id="KW-0443">Lipid metabolism</keyword>
<evidence type="ECO:0000256" key="3">
    <source>
        <dbReference type="ARBA" id="ARBA00022832"/>
    </source>
</evidence>
<evidence type="ECO:0000256" key="8">
    <source>
        <dbReference type="ARBA" id="ARBA00023140"/>
    </source>
</evidence>
<evidence type="ECO:0000259" key="14">
    <source>
        <dbReference type="Pfam" id="PF02737"/>
    </source>
</evidence>
<sequence length="724" mass="77112">MRPRSPRIPDRSIERGNLMDSPVVTLTRNGAIAVVTIDRPPVNALSADVRRGLLDAFDELADDPGVAGVVLACAGRTFVAGAEISEFGTPAFSEADPNDVHAAIENLNIPVVCALHGTTLGGGMELALACHYRIATPTAKLGLPEVTLGLLPGGGGTQRLPRLIGAADALEMMLSGAPMSAQTALEKDLIDVIVEGNLLEAAQRFVGELVATRAPLRLASEVDVDRASVSPTLFAETRTSLAKKARGAIAPARIVDCVVAAVTRPFAEGLKYERDLFVECMNSRQSAALRHAFFAEREAGKLPGNLAGNAKDMDLRPIRKVGIVGAGTMGGGIAMNFLNAGIPVVLLEVKQDALERGLGLIRKNYEATASKGRMTLEQVAQRMALCSGSLEYAELQDCDLVIEAVFENMDIKKAVMTRLGEVCKPGAIIATNTSTLDVDVLAAASGRAADVVGMHFFSPANVMRLLEVVRGRDTAPEVLATVMGLARTIKKVAVVSGVCFGFIGNRMLEPYLRECESLLLEGATPTQIDHAVEAFGMAMGPCRMIDMAGVDVAAKVVLERRKEGALPADPSYRTACQMLFELGRHGQKTAAGYYRYEGRTPVHDPEVDRVMEGLAAQYGIARRSDISDEEIVERCLYPLMNEGAKILEEGIAYRAGDIDIVWLNGYGFPALKGGPMHAANVIGLEQIVACLDHYADKRGNAFGYWTVAGLLGDLAAAERAFGDA</sequence>
<comment type="catalytic activity">
    <reaction evidence="12">
        <text>a (3S)-3-hydroxyacyl-CoA + NAD(+) = a 3-oxoacyl-CoA + NADH + H(+)</text>
        <dbReference type="Rhea" id="RHEA:22432"/>
        <dbReference type="ChEBI" id="CHEBI:15378"/>
        <dbReference type="ChEBI" id="CHEBI:57318"/>
        <dbReference type="ChEBI" id="CHEBI:57540"/>
        <dbReference type="ChEBI" id="CHEBI:57945"/>
        <dbReference type="ChEBI" id="CHEBI:90726"/>
        <dbReference type="EC" id="1.1.1.35"/>
    </reaction>
</comment>